<dbReference type="SUPFAM" id="SSF110916">
    <property type="entry name" value="Peptidyl-tRNA hydrolase domain-like"/>
    <property type="match status" value="1"/>
</dbReference>
<dbReference type="InterPro" id="IPR000352">
    <property type="entry name" value="Pep_chain_release_fac_I"/>
</dbReference>
<evidence type="ECO:0000256" key="1">
    <source>
        <dbReference type="SAM" id="MobiDB-lite"/>
    </source>
</evidence>
<dbReference type="EMBL" id="WELI01000007">
    <property type="protein sequence ID" value="KAB7728636.1"/>
    <property type="molecule type" value="Genomic_DNA"/>
</dbReference>
<dbReference type="GO" id="GO:0043022">
    <property type="term" value="F:ribosome binding"/>
    <property type="evidence" value="ECO:0007669"/>
    <property type="project" value="TreeGrafter"/>
</dbReference>
<evidence type="ECO:0000313" key="4">
    <source>
        <dbReference type="Proteomes" id="UP000488299"/>
    </source>
</evidence>
<dbReference type="Proteomes" id="UP000488299">
    <property type="component" value="Unassembled WGS sequence"/>
</dbReference>
<evidence type="ECO:0000313" key="3">
    <source>
        <dbReference type="EMBL" id="KAB7728636.1"/>
    </source>
</evidence>
<dbReference type="PANTHER" id="PTHR47814:SF1">
    <property type="entry name" value="PEPTIDYL-TRNA HYDROLASE ARFB"/>
    <property type="match status" value="1"/>
</dbReference>
<dbReference type="GO" id="GO:0003747">
    <property type="term" value="F:translation release factor activity"/>
    <property type="evidence" value="ECO:0007669"/>
    <property type="project" value="InterPro"/>
</dbReference>
<reference evidence="3 4" key="1">
    <citation type="submission" date="2019-10" db="EMBL/GenBank/DDBJ databases">
        <title>Rudanella paleaurantiibacter sp. nov., isolated from sludge.</title>
        <authorList>
            <person name="Xu S.Q."/>
        </authorList>
    </citation>
    <scope>NUCLEOTIDE SEQUENCE [LARGE SCALE GENOMIC DNA]</scope>
    <source>
        <strain evidence="3 4">HX-22-17</strain>
    </source>
</reference>
<dbReference type="NCBIfam" id="NF006718">
    <property type="entry name" value="PRK09256.1"/>
    <property type="match status" value="1"/>
</dbReference>
<organism evidence="3 4">
    <name type="scientific">Rudanella paleaurantiibacter</name>
    <dbReference type="NCBI Taxonomy" id="2614655"/>
    <lineage>
        <taxon>Bacteria</taxon>
        <taxon>Pseudomonadati</taxon>
        <taxon>Bacteroidota</taxon>
        <taxon>Cytophagia</taxon>
        <taxon>Cytophagales</taxon>
        <taxon>Cytophagaceae</taxon>
        <taxon>Rudanella</taxon>
    </lineage>
</organism>
<dbReference type="AlphaFoldDB" id="A0A7J5TW17"/>
<keyword evidence="4" id="KW-1185">Reference proteome</keyword>
<feature type="region of interest" description="Disordered" evidence="1">
    <location>
        <begin position="94"/>
        <end position="135"/>
    </location>
</feature>
<accession>A0A7J5TW17</accession>
<feature type="domain" description="Prokaryotic-type class I peptide chain release factors" evidence="2">
    <location>
        <begin position="9"/>
        <end position="131"/>
    </location>
</feature>
<comment type="caution">
    <text evidence="3">The sequence shown here is derived from an EMBL/GenBank/DDBJ whole genome shotgun (WGS) entry which is preliminary data.</text>
</comment>
<name>A0A7J5TW17_9BACT</name>
<dbReference type="GO" id="GO:0004045">
    <property type="term" value="F:peptidyl-tRNA hydrolase activity"/>
    <property type="evidence" value="ECO:0007669"/>
    <property type="project" value="UniProtKB-EC"/>
</dbReference>
<gene>
    <name evidence="3" type="ORF">F5984_17500</name>
</gene>
<feature type="compositionally biased region" description="Basic and acidic residues" evidence="1">
    <location>
        <begin position="110"/>
        <end position="120"/>
    </location>
</feature>
<dbReference type="Pfam" id="PF00472">
    <property type="entry name" value="RF-1"/>
    <property type="match status" value="1"/>
</dbReference>
<keyword evidence="3" id="KW-0378">Hydrolase</keyword>
<dbReference type="Gene3D" id="3.30.160.20">
    <property type="match status" value="1"/>
</dbReference>
<dbReference type="RefSeq" id="WP_152125531.1">
    <property type="nucleotide sequence ID" value="NZ_WELI01000007.1"/>
</dbReference>
<protein>
    <submittedName>
        <fullName evidence="3">Aminoacyl-tRNA hydrolase</fullName>
        <ecNumber evidence="3">3.1.1.29</ecNumber>
    </submittedName>
</protein>
<evidence type="ECO:0000259" key="2">
    <source>
        <dbReference type="Pfam" id="PF00472"/>
    </source>
</evidence>
<dbReference type="PANTHER" id="PTHR47814">
    <property type="entry name" value="PEPTIDYL-TRNA HYDROLASE ARFB"/>
    <property type="match status" value="1"/>
</dbReference>
<dbReference type="EC" id="3.1.1.29" evidence="3"/>
<sequence length="135" mass="15387">MDAIRLLPELTYQFARSGGAGGQNVNKVATKAELRFSVRDSALLTDAERAILFEKLASKLTGEGELVLTHQTERTQLGNREKVTRKFLRLIEKAFETPKPRRPTRPSRAAVEERRTDKRLRSTLKTNRRRVDPGE</sequence>
<dbReference type="GO" id="GO:0072344">
    <property type="term" value="P:rescue of stalled ribosome"/>
    <property type="evidence" value="ECO:0007669"/>
    <property type="project" value="TreeGrafter"/>
</dbReference>
<proteinExistence type="predicted"/>